<evidence type="ECO:0000313" key="5">
    <source>
        <dbReference type="EMBL" id="MDR9900108.1"/>
    </source>
</evidence>
<dbReference type="SUPFAM" id="SSF53822">
    <property type="entry name" value="Periplasmic binding protein-like I"/>
    <property type="match status" value="1"/>
</dbReference>
<keyword evidence="6" id="KW-1185">Reference proteome</keyword>
<protein>
    <submittedName>
        <fullName evidence="5">AAA-like domain-containing protein</fullName>
    </submittedName>
</protein>
<comment type="similarity">
    <text evidence="1">Belongs to the leucine-binding protein family.</text>
</comment>
<name>A0AAP5MDU4_9CYAN</name>
<dbReference type="CDD" id="cd06268">
    <property type="entry name" value="PBP1_ABC_transporter_LIVBP-like"/>
    <property type="match status" value="1"/>
</dbReference>
<dbReference type="Proteomes" id="UP000667802">
    <property type="component" value="Unassembled WGS sequence"/>
</dbReference>
<dbReference type="RefSeq" id="WP_208341897.1">
    <property type="nucleotide sequence ID" value="NZ_CAWQFN010000036.1"/>
</dbReference>
<dbReference type="Gene3D" id="3.40.50.300">
    <property type="entry name" value="P-loop containing nucleotide triphosphate hydrolases"/>
    <property type="match status" value="1"/>
</dbReference>
<accession>A0AAP5MDU4</accession>
<feature type="compositionally biased region" description="Basic and acidic residues" evidence="3">
    <location>
        <begin position="909"/>
        <end position="921"/>
    </location>
</feature>
<feature type="compositionally biased region" description="Polar residues" evidence="3">
    <location>
        <begin position="893"/>
        <end position="906"/>
    </location>
</feature>
<feature type="region of interest" description="Disordered" evidence="3">
    <location>
        <begin position="893"/>
        <end position="921"/>
    </location>
</feature>
<dbReference type="EMBL" id="JAALHA020000030">
    <property type="protein sequence ID" value="MDR9900108.1"/>
    <property type="molecule type" value="Genomic_DNA"/>
</dbReference>
<sequence>MNTRKRFYQVGGTLEPDAPSYIERQADNNLYEELKAGKFCYVFNSRQMGKSSLQVRVRKKLENEGIICAVVSLEEIGVQGVNQDTWYNTFIDILADRFDLDRDELSTWLQNTYLLAPIKRLNTFIKEFLIEKINNNIVIFVDEIDKVLSLAFKADDFFAFIRFCYNERANDPTYKRITFALLGVATPSQLIQDTQTTPFNIGEAIQLSGFSLKEVQPLAEGLRGKLSDFQLAENILQEVLFWTNGQPFLTQKICKLIVDSQDTIPSEKKEIHDFVDKLVNLCVIRNWENQDNPQHLRTIRERILNSQEPTIKLLKLYLKICQNKEVAVDNSLEQSELMLSGLVVEDSRKLRVYNRIYQNIFDEKWVNEILSYQRPYEEELLKWLASGCKNESFLLKGEQLRIGMEWSSSHTSTIDDYKFLNASQELEIQSIKRSRKMFKGLAGILAIGLVVTGLNLANKIKSWFVPYVLEPQLFSQGEHTFFIGNANYYQQQGIKYFHEGNYSEAREKFELAKNNRTNDPEAEIFYNNALAHEKRKYLTLAVVLPINALKEMSKEILRGVAQAQTEFNSKVELSNKRNKLTNPLLNIVIADDSNDPNQAQRVVKELYKDQNVLGAIGHTSSTTTKAALPEYQDASLAIISPSSTSTELSQKKFKVFFRTVPSDEINGKKLAEYAISQGIKKVVIYAQVDDLYSGSIKTAFATSFTGRGRKIVRTKDLADPNLDVSGEVSRSIIKDEADAAVFFPRSGLIPTVINIASEQQKIQAKLKLSKKLRLLGGDTLYAADTLIDGKESIQGLVVAVPSFVEEPNSNNFAERACDRWKAKVNWRTAASYDATQAFIKAISQSKNPSRQSVLENLKSIKLSPDETSGTGLEFQNGERKEAESVLVKVVQNNDKGSDRCNSSQGNGLHFEKVPENEFSPR</sequence>
<dbReference type="AlphaFoldDB" id="A0AAP5MDU4"/>
<dbReference type="Pfam" id="PF13458">
    <property type="entry name" value="Peripla_BP_6"/>
    <property type="match status" value="1"/>
</dbReference>
<keyword evidence="2" id="KW-0732">Signal</keyword>
<reference evidence="6" key="1">
    <citation type="journal article" date="2021" name="Science">
        <title>Hunting the eagle killer: A cyanobacterial neurotoxin causes vacuolar myelinopathy.</title>
        <authorList>
            <person name="Breinlinger S."/>
            <person name="Phillips T.J."/>
            <person name="Haram B.N."/>
            <person name="Mares J."/>
            <person name="Martinez Yerena J.A."/>
            <person name="Hrouzek P."/>
            <person name="Sobotka R."/>
            <person name="Henderson W.M."/>
            <person name="Schmieder P."/>
            <person name="Williams S.M."/>
            <person name="Lauderdale J.D."/>
            <person name="Wilde H.D."/>
            <person name="Gerrin W."/>
            <person name="Kust A."/>
            <person name="Washington J.W."/>
            <person name="Wagner C."/>
            <person name="Geier B."/>
            <person name="Liebeke M."/>
            <person name="Enke H."/>
            <person name="Niedermeyer T.H.J."/>
            <person name="Wilde S.B."/>
        </authorList>
    </citation>
    <scope>NUCLEOTIDE SEQUENCE [LARGE SCALE GENOMIC DNA]</scope>
    <source>
        <strain evidence="6">Thurmond2011</strain>
    </source>
</reference>
<dbReference type="PANTHER" id="PTHR30483">
    <property type="entry name" value="LEUCINE-SPECIFIC-BINDING PROTEIN"/>
    <property type="match status" value="1"/>
</dbReference>
<comment type="caution">
    <text evidence="5">The sequence shown here is derived from an EMBL/GenBank/DDBJ whole genome shotgun (WGS) entry which is preliminary data.</text>
</comment>
<evidence type="ECO:0000259" key="4">
    <source>
        <dbReference type="Pfam" id="PF13458"/>
    </source>
</evidence>
<proteinExistence type="inferred from homology"/>
<dbReference type="SUPFAM" id="SSF48452">
    <property type="entry name" value="TPR-like"/>
    <property type="match status" value="1"/>
</dbReference>
<dbReference type="Pfam" id="PF14516">
    <property type="entry name" value="AAA_35"/>
    <property type="match status" value="1"/>
</dbReference>
<feature type="domain" description="Leucine-binding protein" evidence="4">
    <location>
        <begin position="573"/>
        <end position="863"/>
    </location>
</feature>
<organism evidence="5 6">
    <name type="scientific">Aetokthonos hydrillicola Thurmond2011</name>
    <dbReference type="NCBI Taxonomy" id="2712845"/>
    <lineage>
        <taxon>Bacteria</taxon>
        <taxon>Bacillati</taxon>
        <taxon>Cyanobacteriota</taxon>
        <taxon>Cyanophyceae</taxon>
        <taxon>Nostocales</taxon>
        <taxon>Hapalosiphonaceae</taxon>
        <taxon>Aetokthonos</taxon>
    </lineage>
</organism>
<evidence type="ECO:0000256" key="3">
    <source>
        <dbReference type="SAM" id="MobiDB-lite"/>
    </source>
</evidence>
<dbReference type="InterPro" id="IPR028081">
    <property type="entry name" value="Leu-bd"/>
</dbReference>
<dbReference type="InterPro" id="IPR028082">
    <property type="entry name" value="Peripla_BP_I"/>
</dbReference>
<evidence type="ECO:0000256" key="1">
    <source>
        <dbReference type="ARBA" id="ARBA00010062"/>
    </source>
</evidence>
<dbReference type="InterPro" id="IPR051010">
    <property type="entry name" value="BCAA_transport"/>
</dbReference>
<dbReference type="PANTHER" id="PTHR30483:SF6">
    <property type="entry name" value="PERIPLASMIC BINDING PROTEIN OF ABC TRANSPORTER FOR NATURAL AMINO ACIDS"/>
    <property type="match status" value="1"/>
</dbReference>
<dbReference type="InterPro" id="IPR011990">
    <property type="entry name" value="TPR-like_helical_dom_sf"/>
</dbReference>
<evidence type="ECO:0000256" key="2">
    <source>
        <dbReference type="ARBA" id="ARBA00022729"/>
    </source>
</evidence>
<dbReference type="SUPFAM" id="SSF52540">
    <property type="entry name" value="P-loop containing nucleoside triphosphate hydrolases"/>
    <property type="match status" value="1"/>
</dbReference>
<evidence type="ECO:0000313" key="6">
    <source>
        <dbReference type="Proteomes" id="UP000667802"/>
    </source>
</evidence>
<gene>
    <name evidence="5" type="ORF">G7B40_036985</name>
</gene>
<dbReference type="InterPro" id="IPR027417">
    <property type="entry name" value="P-loop_NTPase"/>
</dbReference>
<dbReference type="Gene3D" id="3.40.50.2300">
    <property type="match status" value="2"/>
</dbReference>